<keyword evidence="4" id="KW-0336">GPI-anchor</keyword>
<evidence type="ECO:0000256" key="10">
    <source>
        <dbReference type="SAM" id="SignalP"/>
    </source>
</evidence>
<dbReference type="GO" id="GO:0005886">
    <property type="term" value="C:plasma membrane"/>
    <property type="evidence" value="ECO:0007669"/>
    <property type="project" value="UniProtKB-SubCell"/>
</dbReference>
<evidence type="ECO:0000259" key="11">
    <source>
        <dbReference type="Pfam" id="PF13206"/>
    </source>
</evidence>
<dbReference type="AlphaFoldDB" id="G0UMB0"/>
<feature type="domain" description="Trypanosome variant surface glycoprotein B-type N-terminal" evidence="11">
    <location>
        <begin position="60"/>
        <end position="248"/>
    </location>
</feature>
<gene>
    <name evidence="12" type="ORF">TCIL3000_5_5390</name>
</gene>
<dbReference type="GO" id="GO:0098552">
    <property type="term" value="C:side of membrane"/>
    <property type="evidence" value="ECO:0007669"/>
    <property type="project" value="UniProtKB-KW"/>
</dbReference>
<evidence type="ECO:0000256" key="2">
    <source>
        <dbReference type="ARBA" id="ARBA00004609"/>
    </source>
</evidence>
<keyword evidence="9" id="KW-0812">Transmembrane</keyword>
<keyword evidence="3" id="KW-1003">Cell membrane</keyword>
<evidence type="ECO:0000256" key="9">
    <source>
        <dbReference type="SAM" id="Phobius"/>
    </source>
</evidence>
<protein>
    <submittedName>
        <fullName evidence="12">Uncharacterized protein TCIL3000_5_5390</fullName>
    </submittedName>
</protein>
<sequence>MKVLFGIRMKAVVLGMVVVSMAMSLGSAAHGSKNGFDVLCEVLRSAERVLNDTGRKDGPLKEALCGRKDRVLTVENGKVTSTGTCKGRVDRGLRCPHRNGAHGCLAESMAWALLCTCTHGDKRRRDHVCVSGSIQNRGVWSGGTAERCLQPDLFQNVWDKIQEQCPYGNGGGDPAQSTLEDAVRSLRGRLRPGNHNFLYLGGHLGWTGYCSGTRSHDVCVAYHSGWHQDQGNVQIPWITKILDALKGFRAISPQEAHPKERGGRSSLLPPQRRRLTSWGADDADETHGGSLITATAHAPSAPGDEALAAANTEVSPRHSLPAFWDAPGRAYVRTFHPSQTPIIIIILIMVVHPLVSLSMGSFFFYPVFLLMLGKMQTGRELWVLLVGW</sequence>
<keyword evidence="6 9" id="KW-0472">Membrane</keyword>
<comment type="subcellular location">
    <subcellularLocation>
        <location evidence="2">Cell membrane</location>
        <topology evidence="2">Lipid-anchor</topology>
        <topology evidence="2">GPI-anchor</topology>
    </subcellularLocation>
</comment>
<keyword evidence="7" id="KW-0325">Glycoprotein</keyword>
<organism evidence="12">
    <name type="scientific">Trypanosoma congolense (strain IL3000)</name>
    <dbReference type="NCBI Taxonomy" id="1068625"/>
    <lineage>
        <taxon>Eukaryota</taxon>
        <taxon>Discoba</taxon>
        <taxon>Euglenozoa</taxon>
        <taxon>Kinetoplastea</taxon>
        <taxon>Metakinetoplastina</taxon>
        <taxon>Trypanosomatida</taxon>
        <taxon>Trypanosomatidae</taxon>
        <taxon>Trypanosoma</taxon>
        <taxon>Nannomonas</taxon>
    </lineage>
</organism>
<feature type="signal peptide" evidence="10">
    <location>
        <begin position="1"/>
        <end position="28"/>
    </location>
</feature>
<dbReference type="InterPro" id="IPR025932">
    <property type="entry name" value="Trypano_VSG_B_N_dom"/>
</dbReference>
<evidence type="ECO:0000313" key="12">
    <source>
        <dbReference type="EMBL" id="CCC90774.1"/>
    </source>
</evidence>
<dbReference type="VEuPathDB" id="TriTrypDB:TcIL3000_5_5390"/>
<keyword evidence="9" id="KW-1133">Transmembrane helix</keyword>
<evidence type="ECO:0000256" key="8">
    <source>
        <dbReference type="ARBA" id="ARBA00023288"/>
    </source>
</evidence>
<reference evidence="12" key="1">
    <citation type="journal article" date="2012" name="Proc. Natl. Acad. Sci. U.S.A.">
        <title>Antigenic diversity is generated by distinct evolutionary mechanisms in African trypanosome species.</title>
        <authorList>
            <person name="Jackson A.P."/>
            <person name="Berry A."/>
            <person name="Aslett M."/>
            <person name="Allison H.C."/>
            <person name="Burton P."/>
            <person name="Vavrova-Anderson J."/>
            <person name="Brown R."/>
            <person name="Browne H."/>
            <person name="Corton N."/>
            <person name="Hauser H."/>
            <person name="Gamble J."/>
            <person name="Gilderthorp R."/>
            <person name="Marcello L."/>
            <person name="McQuillan J."/>
            <person name="Otto T.D."/>
            <person name="Quail M.A."/>
            <person name="Sanders M.J."/>
            <person name="van Tonder A."/>
            <person name="Ginger M.L."/>
            <person name="Field M.C."/>
            <person name="Barry J.D."/>
            <person name="Hertz-Fowler C."/>
            <person name="Berriman M."/>
        </authorList>
    </citation>
    <scope>NUCLEOTIDE SEQUENCE</scope>
    <source>
        <strain evidence="12">IL3000</strain>
    </source>
</reference>
<evidence type="ECO:0000256" key="7">
    <source>
        <dbReference type="ARBA" id="ARBA00023180"/>
    </source>
</evidence>
<keyword evidence="5 10" id="KW-0732">Signal</keyword>
<evidence type="ECO:0000256" key="5">
    <source>
        <dbReference type="ARBA" id="ARBA00022729"/>
    </source>
</evidence>
<feature type="chain" id="PRO_5003410536" evidence="10">
    <location>
        <begin position="29"/>
        <end position="388"/>
    </location>
</feature>
<dbReference type="EMBL" id="HE575318">
    <property type="protein sequence ID" value="CCC90774.1"/>
    <property type="molecule type" value="Genomic_DNA"/>
</dbReference>
<evidence type="ECO:0000256" key="4">
    <source>
        <dbReference type="ARBA" id="ARBA00022622"/>
    </source>
</evidence>
<feature type="transmembrane region" description="Helical" evidence="9">
    <location>
        <begin position="342"/>
        <end position="372"/>
    </location>
</feature>
<evidence type="ECO:0000256" key="3">
    <source>
        <dbReference type="ARBA" id="ARBA00022475"/>
    </source>
</evidence>
<evidence type="ECO:0000256" key="1">
    <source>
        <dbReference type="ARBA" id="ARBA00002523"/>
    </source>
</evidence>
<comment type="function">
    <text evidence="1">VSG forms a coat on the surface of the parasite. The trypanosome evades the immune response of the host by expressing a series of antigenically distinct VSGs from an estimated 1000 VSG genes.</text>
</comment>
<name>G0UMB0_TRYCI</name>
<proteinExistence type="predicted"/>
<accession>G0UMB0</accession>
<keyword evidence="8" id="KW-0449">Lipoprotein</keyword>
<dbReference type="Pfam" id="PF13206">
    <property type="entry name" value="VSG_B"/>
    <property type="match status" value="1"/>
</dbReference>
<evidence type="ECO:0000256" key="6">
    <source>
        <dbReference type="ARBA" id="ARBA00023136"/>
    </source>
</evidence>